<dbReference type="Proteomes" id="UP000593812">
    <property type="component" value="Chromosome"/>
</dbReference>
<dbReference type="PANTHER" id="PTHR35790:SF4">
    <property type="entry name" value="HTH-TYPE TRANSCRIPTIONAL REGULATOR PCHR"/>
    <property type="match status" value="1"/>
</dbReference>
<dbReference type="Gene3D" id="1.10.10.10">
    <property type="entry name" value="Winged helix-like DNA-binding domain superfamily/Winged helix DNA-binding domain"/>
    <property type="match status" value="1"/>
</dbReference>
<protein>
    <submittedName>
        <fullName evidence="5">Winged helix-turn-helix transcriptional regulator</fullName>
    </submittedName>
</protein>
<dbReference type="SMART" id="SM00347">
    <property type="entry name" value="HTH_MARR"/>
    <property type="match status" value="1"/>
</dbReference>
<accession>A0A7S7AEZ3</accession>
<dbReference type="InterPro" id="IPR000835">
    <property type="entry name" value="HTH_MarR-typ"/>
</dbReference>
<dbReference type="EMBL" id="CP048654">
    <property type="protein sequence ID" value="QOW43522.1"/>
    <property type="molecule type" value="Genomic_DNA"/>
</dbReference>
<dbReference type="AlphaFoldDB" id="A0A7S7AEZ3"/>
<dbReference type="Pfam" id="PF12802">
    <property type="entry name" value="MarR_2"/>
    <property type="match status" value="1"/>
</dbReference>
<dbReference type="RefSeq" id="WP_075168026.1">
    <property type="nucleotide sequence ID" value="NZ_CP044445.1"/>
</dbReference>
<keyword evidence="1" id="KW-0805">Transcription regulation</keyword>
<keyword evidence="3" id="KW-0804">Transcription</keyword>
<evidence type="ECO:0000256" key="2">
    <source>
        <dbReference type="ARBA" id="ARBA00023125"/>
    </source>
</evidence>
<keyword evidence="2" id="KW-0238">DNA-binding</keyword>
<dbReference type="InterPro" id="IPR052067">
    <property type="entry name" value="Metal_resp_HTH_trans_reg"/>
</dbReference>
<dbReference type="PRINTS" id="PR00598">
    <property type="entry name" value="HTHMARR"/>
</dbReference>
<dbReference type="InterPro" id="IPR036390">
    <property type="entry name" value="WH_DNA-bd_sf"/>
</dbReference>
<dbReference type="GO" id="GO:0003677">
    <property type="term" value="F:DNA binding"/>
    <property type="evidence" value="ECO:0007669"/>
    <property type="project" value="UniProtKB-KW"/>
</dbReference>
<feature type="domain" description="HTH marR-type" evidence="4">
    <location>
        <begin position="2"/>
        <end position="143"/>
    </location>
</feature>
<dbReference type="PROSITE" id="PS50995">
    <property type="entry name" value="HTH_MARR_2"/>
    <property type="match status" value="1"/>
</dbReference>
<dbReference type="PANTHER" id="PTHR35790">
    <property type="entry name" value="HTH-TYPE TRANSCRIPTIONAL REGULATOR PCHR"/>
    <property type="match status" value="1"/>
</dbReference>
<gene>
    <name evidence="5" type="ORF">G0027_12155</name>
</gene>
<reference evidence="5 6" key="1">
    <citation type="submission" date="2020-02" db="EMBL/GenBank/DDBJ databases">
        <title>Tigecycline-resistant Acinetobacter species from pigs and migratory birds.</title>
        <authorList>
            <person name="Chen C."/>
            <person name="Sun J."/>
            <person name="Liao X.-P."/>
            <person name="Liu Y.-H."/>
        </authorList>
    </citation>
    <scope>NUCLEOTIDE SEQUENCE [LARGE SCALE GENOMIC DNA]</scope>
    <source>
        <strain evidence="5 6">C15_T</strain>
    </source>
</reference>
<evidence type="ECO:0000313" key="5">
    <source>
        <dbReference type="EMBL" id="QOW43522.1"/>
    </source>
</evidence>
<evidence type="ECO:0000313" key="6">
    <source>
        <dbReference type="Proteomes" id="UP000593812"/>
    </source>
</evidence>
<dbReference type="SUPFAM" id="SSF46785">
    <property type="entry name" value="Winged helix' DNA-binding domain"/>
    <property type="match status" value="1"/>
</dbReference>
<evidence type="ECO:0000256" key="1">
    <source>
        <dbReference type="ARBA" id="ARBA00023015"/>
    </source>
</evidence>
<organism evidence="5 6">
    <name type="scientific">Acinetobacter indicus</name>
    <dbReference type="NCBI Taxonomy" id="756892"/>
    <lineage>
        <taxon>Bacteria</taxon>
        <taxon>Pseudomonadati</taxon>
        <taxon>Pseudomonadota</taxon>
        <taxon>Gammaproteobacteria</taxon>
        <taxon>Moraxellales</taxon>
        <taxon>Moraxellaceae</taxon>
        <taxon>Acinetobacter</taxon>
    </lineage>
</organism>
<proteinExistence type="predicted"/>
<evidence type="ECO:0000259" key="4">
    <source>
        <dbReference type="PROSITE" id="PS50995"/>
    </source>
</evidence>
<dbReference type="InterPro" id="IPR011991">
    <property type="entry name" value="ArsR-like_HTH"/>
</dbReference>
<name>A0A7S7AEZ3_9GAMM</name>
<dbReference type="InterPro" id="IPR036388">
    <property type="entry name" value="WH-like_DNA-bd_sf"/>
</dbReference>
<evidence type="ECO:0000256" key="3">
    <source>
        <dbReference type="ARBA" id="ARBA00023163"/>
    </source>
</evidence>
<sequence>MDTSLKLQLDRYIPALINFFSNKMSNGASQLYAFLFDMGVTDWRILSLLAVEENIPASRICHVIGLDKSAVSRSLAKLQERGYIKMTVDKKDSRVKKNTLTSAGLIMYEKMYQVAKEREEKILEVLSDEDQEHLIRILNILNCEINDINEFFIEKYIQK</sequence>
<dbReference type="GO" id="GO:0003700">
    <property type="term" value="F:DNA-binding transcription factor activity"/>
    <property type="evidence" value="ECO:0007669"/>
    <property type="project" value="InterPro"/>
</dbReference>
<dbReference type="CDD" id="cd00090">
    <property type="entry name" value="HTH_ARSR"/>
    <property type="match status" value="1"/>
</dbReference>